<dbReference type="Proteomes" id="UP000032414">
    <property type="component" value="Chromosome I"/>
</dbReference>
<proteinExistence type="predicted"/>
<dbReference type="EMBL" id="FMVN01000014">
    <property type="protein sequence ID" value="SCY69757.1"/>
    <property type="molecule type" value="Genomic_DNA"/>
</dbReference>
<dbReference type="KEGG" id="tmc:LMI_1674"/>
<sequence>MSANINTALLIAAPMLQDYLVDKDGTPMAAGTITCYHDNNRTTLKNWYYQSGKPGNYTYVPLPNPLTLSGAGTICDINGVDTIPFFYPYDETDETKKDPYYITIVNHAQTNQITRANFPFLGNIRNNATSAGVNNLIVNNGFWRNIQPNYPNFSFTSVNLNTVTNLVVSPSQHDGFSMPDVQFFKSNKTANDNLTFMPFLASTTTVISNYVTPEYYINHQCTSAGTGENYKYYQFPIALHLQNLANQPFTFSIQAQNAGGTAAGQNVIDIRLLTFTGTGTSSPATVSIGTITLNPEWSSYTITDVFPDIVGLTLGNGQDDAFYIQIQMPLNLVCDINFTKPSIYLTSTTIPANEFQTYDYVNSIISSPRTGDIRISFNPFYNSTNKWCLGWLPMNNGTIGNASSNATTRQNPDVWQLYNMLWSFAQPYDTGSNFNAIAQIYSSAGAATNYGSTAIADFNANKQLALTQAMGNVLMGTVPISAIIGGSYTQGITFTNSGGKMVVNATNGTFFFVGQPITFVALTGSLPTGIVANAVYYVTNLNIPALTFNIATTYANALAGTPVVAYSAPSGTFEVRTNTTGVSIGEHAHTQLLNELVDHTHDPLSPGTGYINSIAAGGTANLSAPPGVISTLTTGSVTRTGSQTPFNITQSGTFYNMFIKL</sequence>
<reference evidence="1" key="2">
    <citation type="submission" date="2014-09" db="EMBL/GenBank/DDBJ databases">
        <authorList>
            <person name="GOMEZ-VALERO Laura"/>
        </authorList>
    </citation>
    <scope>NUCLEOTIDE SEQUENCE</scope>
    <source>
        <strain evidence="1">ATCC33218</strain>
    </source>
</reference>
<dbReference type="EMBL" id="LN614830">
    <property type="protein sequence ID" value="CEG60970.1"/>
    <property type="molecule type" value="Genomic_DNA"/>
</dbReference>
<dbReference type="PATRIC" id="fig|451.8.peg.1956"/>
<organism evidence="1 3">
    <name type="scientific">Legionella micdadei</name>
    <name type="common">Tatlockia micdadei</name>
    <dbReference type="NCBI Taxonomy" id="451"/>
    <lineage>
        <taxon>Bacteria</taxon>
        <taxon>Pseudomonadati</taxon>
        <taxon>Pseudomonadota</taxon>
        <taxon>Gammaproteobacteria</taxon>
        <taxon>Legionellales</taxon>
        <taxon>Legionellaceae</taxon>
        <taxon>Legionella</taxon>
    </lineage>
</organism>
<protein>
    <submittedName>
        <fullName evidence="1">Uncharacterized protein</fullName>
    </submittedName>
</protein>
<evidence type="ECO:0000313" key="3">
    <source>
        <dbReference type="Proteomes" id="UP000032414"/>
    </source>
</evidence>
<gene>
    <name evidence="1" type="ORF">LMI_1674</name>
    <name evidence="2" type="ORF">SAMN02982997_02541</name>
</gene>
<dbReference type="HOGENOM" id="CLU_415002_0_0_6"/>
<dbReference type="RefSeq" id="WP_045099296.1">
    <property type="nucleotide sequence ID" value="NZ_FMVN01000014.1"/>
</dbReference>
<dbReference type="OrthoDB" id="1548643at1236"/>
<keyword evidence="4" id="KW-1185">Reference proteome</keyword>
<evidence type="ECO:0000313" key="1">
    <source>
        <dbReference type="EMBL" id="CEG60970.1"/>
    </source>
</evidence>
<name>A0A098GG57_LEGMI</name>
<reference evidence="3" key="1">
    <citation type="submission" date="2014-09" db="EMBL/GenBank/DDBJ databases">
        <authorList>
            <person name="Gomez-Valero L."/>
        </authorList>
    </citation>
    <scope>NUCLEOTIDE SEQUENCE [LARGE SCALE GENOMIC DNA]</scope>
    <source>
        <strain evidence="3">ATCC33218</strain>
    </source>
</reference>
<dbReference type="AlphaFoldDB" id="A0A098GG57"/>
<evidence type="ECO:0000313" key="2">
    <source>
        <dbReference type="EMBL" id="SCY69757.1"/>
    </source>
</evidence>
<dbReference type="Proteomes" id="UP000182998">
    <property type="component" value="Unassembled WGS sequence"/>
</dbReference>
<reference evidence="2 4" key="3">
    <citation type="submission" date="2016-10" db="EMBL/GenBank/DDBJ databases">
        <authorList>
            <person name="Varghese N."/>
            <person name="Submissions S."/>
        </authorList>
    </citation>
    <scope>NUCLEOTIDE SEQUENCE [LARGE SCALE GENOMIC DNA]</scope>
    <source>
        <strain evidence="2 4">ATCC 33218</strain>
    </source>
</reference>
<evidence type="ECO:0000313" key="4">
    <source>
        <dbReference type="Proteomes" id="UP000182998"/>
    </source>
</evidence>
<accession>A0A098GG57</accession>